<dbReference type="SUPFAM" id="SSF75304">
    <property type="entry name" value="Amidase signature (AS) enzymes"/>
    <property type="match status" value="1"/>
</dbReference>
<dbReference type="PROSITE" id="PS00571">
    <property type="entry name" value="AMIDASES"/>
    <property type="match status" value="1"/>
</dbReference>
<dbReference type="Proteomes" id="UP000190306">
    <property type="component" value="Chromosome"/>
</dbReference>
<evidence type="ECO:0000313" key="3">
    <source>
        <dbReference type="EMBL" id="QIT48523.1"/>
    </source>
</evidence>
<dbReference type="GeneID" id="93959578"/>
<dbReference type="PANTHER" id="PTHR11895">
    <property type="entry name" value="TRANSAMIDASE"/>
    <property type="match status" value="1"/>
</dbReference>
<accession>A0AAE6YF25</accession>
<dbReference type="InterPro" id="IPR036928">
    <property type="entry name" value="AS_sf"/>
</dbReference>
<dbReference type="EMBL" id="LHQL01000014">
    <property type="protein sequence ID" value="OOQ48157.1"/>
    <property type="molecule type" value="Genomic_DNA"/>
</dbReference>
<name>A0AAE6YF25_STRAT</name>
<protein>
    <submittedName>
        <fullName evidence="3">Amidase</fullName>
    </submittedName>
</protein>
<evidence type="ECO:0000313" key="5">
    <source>
        <dbReference type="Proteomes" id="UP000502504"/>
    </source>
</evidence>
<keyword evidence="4" id="KW-1185">Reference proteome</keyword>
<dbReference type="Pfam" id="PF01425">
    <property type="entry name" value="Amidase"/>
    <property type="match status" value="1"/>
</dbReference>
<dbReference type="InterPro" id="IPR023631">
    <property type="entry name" value="Amidase_dom"/>
</dbReference>
<organism evidence="3 5">
    <name type="scientific">Streptomyces antibioticus</name>
    <dbReference type="NCBI Taxonomy" id="1890"/>
    <lineage>
        <taxon>Bacteria</taxon>
        <taxon>Bacillati</taxon>
        <taxon>Actinomycetota</taxon>
        <taxon>Actinomycetes</taxon>
        <taxon>Kitasatosporales</taxon>
        <taxon>Streptomycetaceae</taxon>
        <taxon>Streptomyces</taxon>
    </lineage>
</organism>
<evidence type="ECO:0000259" key="1">
    <source>
        <dbReference type="Pfam" id="PF01425"/>
    </source>
</evidence>
<dbReference type="AlphaFoldDB" id="A0AAE6YF25"/>
<dbReference type="RefSeq" id="WP_167797333.1">
    <property type="nucleotide sequence ID" value="NZ_CM007717.1"/>
</dbReference>
<dbReference type="InterPro" id="IPR020556">
    <property type="entry name" value="Amidase_CS"/>
</dbReference>
<evidence type="ECO:0000313" key="4">
    <source>
        <dbReference type="Proteomes" id="UP000190306"/>
    </source>
</evidence>
<reference evidence="3 5" key="2">
    <citation type="submission" date="2020-03" db="EMBL/GenBank/DDBJ databases">
        <title>Is there a link between lipid content and antibiotic production in Streptomyces?</title>
        <authorList>
            <person name="David M."/>
            <person name="Lejeune C."/>
            <person name="Abreu S."/>
            <person name="Thibessard A."/>
            <person name="Leblond P."/>
            <person name="Chaminade P."/>
            <person name="Virolle M.-J."/>
        </authorList>
    </citation>
    <scope>NUCLEOTIDE SEQUENCE [LARGE SCALE GENOMIC DNA]</scope>
    <source>
        <strain evidence="3 5">DSM 41481</strain>
    </source>
</reference>
<proteinExistence type="predicted"/>
<dbReference type="Proteomes" id="UP000502504">
    <property type="component" value="Chromosome"/>
</dbReference>
<gene>
    <name evidence="2" type="ORF">AFM16_36915</name>
    <name evidence="3" type="ORF">HCX60_37530</name>
</gene>
<dbReference type="PANTHER" id="PTHR11895:SF67">
    <property type="entry name" value="AMIDASE DOMAIN-CONTAINING PROTEIN"/>
    <property type="match status" value="1"/>
</dbReference>
<dbReference type="InterPro" id="IPR000120">
    <property type="entry name" value="Amidase"/>
</dbReference>
<sequence>MLATESATISEIQDAVATGALTRREVVARHLERIEAHNGAINGFVELRSDEVLAEADAADAAHGRTIAGPLDGVPFSVKDSYSVAGLRRTDGLPVNKDNVQDTDELTVRRLRDAGALILGHAAIPDLCIRWNTVSGLYGTTVNPRDRTRTAGGSSGGDAANVAAGFATVGIGGDLGGSIRVPASFCGVYGFRPGAGRVAEFNPNHVPEDGISHEVMCEIGPLARSVRDIQITYDVIQGHHERDPASVPAGSRPAREPGRVAVLRHETGAVLDPVIERSLDHVAEILTAEGYVVEEQVLPDLSRAPDVWAQIIGTELIRDYLPVIGDQVIDSGRVHIEEMFGAYETGSDVSAYLAAWRERRALQDTLLAAMEDHPLVIAPVAGMPAPPLDFDHHIGREASVALLDRMRCVPWVNLFSLPGLALPNGIQIVGRRFAENEVLAAGFAAERHLPRVDIASL</sequence>
<evidence type="ECO:0000313" key="2">
    <source>
        <dbReference type="EMBL" id="OOQ48157.1"/>
    </source>
</evidence>
<feature type="domain" description="Amidase" evidence="1">
    <location>
        <begin position="25"/>
        <end position="439"/>
    </location>
</feature>
<dbReference type="GO" id="GO:0003824">
    <property type="term" value="F:catalytic activity"/>
    <property type="evidence" value="ECO:0007669"/>
    <property type="project" value="InterPro"/>
</dbReference>
<dbReference type="Gene3D" id="3.90.1300.10">
    <property type="entry name" value="Amidase signature (AS) domain"/>
    <property type="match status" value="1"/>
</dbReference>
<reference evidence="2 4" key="1">
    <citation type="submission" date="2015-07" db="EMBL/GenBank/DDBJ databases">
        <title>Draft Genome Sequence of Streptomyces antibioticus, IMRU 3720 reveals insights in the evolution of actinomycin biosynthetic gene clusters in Streptomyces.</title>
        <authorList>
            <person name="Crnovcic I."/>
            <person name="Ruckert C."/>
            <person name="Kalinowksi J."/>
            <person name="Keller U."/>
        </authorList>
    </citation>
    <scope>NUCLEOTIDE SEQUENCE [LARGE SCALE GENOMIC DNA]</scope>
    <source>
        <strain evidence="2 4">DSM 41481</strain>
    </source>
</reference>
<dbReference type="EMBL" id="CP050692">
    <property type="protein sequence ID" value="QIT48523.1"/>
    <property type="molecule type" value="Genomic_DNA"/>
</dbReference>